<gene>
    <name evidence="3" type="ORF">SAMN05216313_108124</name>
</gene>
<evidence type="ECO:0000313" key="3">
    <source>
        <dbReference type="EMBL" id="SET56171.1"/>
    </source>
</evidence>
<keyword evidence="1" id="KW-0472">Membrane</keyword>
<evidence type="ECO:0000256" key="1">
    <source>
        <dbReference type="SAM" id="Phobius"/>
    </source>
</evidence>
<dbReference type="EMBL" id="FOIM01000008">
    <property type="protein sequence ID" value="SET56171.1"/>
    <property type="molecule type" value="Genomic_DNA"/>
</dbReference>
<accession>A0A1I0FDD2</accession>
<keyword evidence="1" id="KW-0812">Transmembrane</keyword>
<evidence type="ECO:0000259" key="2">
    <source>
        <dbReference type="Pfam" id="PF07331"/>
    </source>
</evidence>
<feature type="domain" description="DUF1468" evidence="2">
    <location>
        <begin position="10"/>
        <end position="143"/>
    </location>
</feature>
<dbReference type="InterPro" id="IPR009936">
    <property type="entry name" value="DUF1468"/>
</dbReference>
<sequence length="147" mass="16126">MNKKELGLGIGAIALGIATLVYFLNIPPKSAFYPRMISIAIILLGLVITFNAVKAMKAAPVQPEQPAAKAQISYSSVGLIVAYLFVYYFAFQFIGYTIPTFLMIIATSVTLGYKKWKILLPTAVLVSIGLYVAFTQVFNVRFPGVFF</sequence>
<feature type="transmembrane region" description="Helical" evidence="1">
    <location>
        <begin position="7"/>
        <end position="26"/>
    </location>
</feature>
<name>A0A1I0FDD2_9FIRM</name>
<keyword evidence="1" id="KW-1133">Transmembrane helix</keyword>
<dbReference type="RefSeq" id="WP_166435000.1">
    <property type="nucleotide sequence ID" value="NZ_CAJJSN010000008.1"/>
</dbReference>
<organism evidence="3 4">
    <name type="scientific">Enterocloster lavalensis</name>
    <dbReference type="NCBI Taxonomy" id="460384"/>
    <lineage>
        <taxon>Bacteria</taxon>
        <taxon>Bacillati</taxon>
        <taxon>Bacillota</taxon>
        <taxon>Clostridia</taxon>
        <taxon>Lachnospirales</taxon>
        <taxon>Lachnospiraceae</taxon>
        <taxon>Enterocloster</taxon>
    </lineage>
</organism>
<evidence type="ECO:0000313" key="4">
    <source>
        <dbReference type="Proteomes" id="UP000198508"/>
    </source>
</evidence>
<dbReference type="AlphaFoldDB" id="A0A1I0FDD2"/>
<dbReference type="Proteomes" id="UP000198508">
    <property type="component" value="Unassembled WGS sequence"/>
</dbReference>
<feature type="transmembrane region" description="Helical" evidence="1">
    <location>
        <begin position="72"/>
        <end position="90"/>
    </location>
</feature>
<keyword evidence="4" id="KW-1185">Reference proteome</keyword>
<dbReference type="Pfam" id="PF07331">
    <property type="entry name" value="TctB"/>
    <property type="match status" value="1"/>
</dbReference>
<reference evidence="4" key="1">
    <citation type="submission" date="2016-10" db="EMBL/GenBank/DDBJ databases">
        <authorList>
            <person name="Varghese N."/>
            <person name="Submissions S."/>
        </authorList>
    </citation>
    <scope>NUCLEOTIDE SEQUENCE [LARGE SCALE GENOMIC DNA]</scope>
    <source>
        <strain evidence="4">NLAE-zl-G277</strain>
    </source>
</reference>
<feature type="transmembrane region" description="Helical" evidence="1">
    <location>
        <begin position="32"/>
        <end position="52"/>
    </location>
</feature>
<feature type="transmembrane region" description="Helical" evidence="1">
    <location>
        <begin position="118"/>
        <end position="138"/>
    </location>
</feature>
<protein>
    <submittedName>
        <fullName evidence="3">Tripartite tricarboxylate transporter TctB family protein</fullName>
    </submittedName>
</protein>
<proteinExistence type="predicted"/>
<dbReference type="STRING" id="460384.SAMN05216313_108124"/>